<proteinExistence type="predicted"/>
<keyword evidence="3" id="KW-0812">Transmembrane</keyword>
<dbReference type="AlphaFoldDB" id="A0A942Y8M4"/>
<dbReference type="InterPro" id="IPR011042">
    <property type="entry name" value="6-blade_b-propeller_TolB-like"/>
</dbReference>
<evidence type="ECO:0000256" key="3">
    <source>
        <dbReference type="SAM" id="Phobius"/>
    </source>
</evidence>
<evidence type="ECO:0000256" key="1">
    <source>
        <dbReference type="ARBA" id="ARBA00022737"/>
    </source>
</evidence>
<dbReference type="Pfam" id="PF01436">
    <property type="entry name" value="NHL"/>
    <property type="match status" value="1"/>
</dbReference>
<evidence type="ECO:0000256" key="4">
    <source>
        <dbReference type="SAM" id="SignalP"/>
    </source>
</evidence>
<gene>
    <name evidence="5" type="ORF">KHB02_14175</name>
</gene>
<keyword evidence="4" id="KW-0732">Signal</keyword>
<keyword evidence="1" id="KW-0677">Repeat</keyword>
<keyword evidence="3" id="KW-1133">Transmembrane helix</keyword>
<protein>
    <submittedName>
        <fullName evidence="5">Uncharacterized protein</fullName>
    </submittedName>
</protein>
<evidence type="ECO:0000313" key="5">
    <source>
        <dbReference type="EMBL" id="MBS4182542.1"/>
    </source>
</evidence>
<feature type="compositionally biased region" description="Pro residues" evidence="2">
    <location>
        <begin position="318"/>
        <end position="360"/>
    </location>
</feature>
<organism evidence="5">
    <name type="scientific">Neobacillus citreus</name>
    <dbReference type="NCBI Taxonomy" id="2833578"/>
    <lineage>
        <taxon>Bacteria</taxon>
        <taxon>Bacillati</taxon>
        <taxon>Bacillota</taxon>
        <taxon>Bacilli</taxon>
        <taxon>Bacillales</taxon>
        <taxon>Bacillaceae</taxon>
        <taxon>Neobacillus</taxon>
    </lineage>
</organism>
<feature type="region of interest" description="Disordered" evidence="2">
    <location>
        <begin position="309"/>
        <end position="428"/>
    </location>
</feature>
<feature type="chain" id="PRO_5037231898" evidence="4">
    <location>
        <begin position="22"/>
        <end position="488"/>
    </location>
</feature>
<feature type="compositionally biased region" description="Basic residues" evidence="2">
    <location>
        <begin position="467"/>
        <end position="479"/>
    </location>
</feature>
<name>A0A942Y8M4_9BACI</name>
<sequence>MGVSVGTLVSLLVGIATVGVAAVRADADAGVAAAPGWTPSAVDSGAPPVAAAFVAPTDVHQTRAGALLVADYAGNGVLERSPGGTWRTVAGFGTHEQAMWNPSAVTSLADGRLLVAEAGRRSVALLGPGDGQVERFPAPPTRSAVSALAVVGSTVFAAAPGSGALWTVDLQGDRDQWAVVDGPWTDPSGVAVSADGATVVVADASADEVWQLDRATGTARALGFPDDGQVRLLGVATVPGGGVVVVDNAGGRVWAWSDPSWSVAFAAAPDGSPLVNPTSVAVGSAGELVVADYNRQRIVTASRNVVVEPEPAVGTPGTPSPPVGSPSPDAPASPPVGSPSPDAPASPPVGSPSPDAPASPPVGSLSPEASPSPTPSRSPEPTRPPEPTRSPDATPAPGPTTPGSTTPGPTASWSGPRSTDDSVATSTSATDRAALAWTGAALLVPVGVAGALLAAGLALVAGPVLAARRRPRRSARPARHAPERGAPR</sequence>
<feature type="compositionally biased region" description="Pro residues" evidence="2">
    <location>
        <begin position="370"/>
        <end position="400"/>
    </location>
</feature>
<feature type="compositionally biased region" description="Low complexity" evidence="2">
    <location>
        <begin position="401"/>
        <end position="428"/>
    </location>
</feature>
<reference evidence="5" key="1">
    <citation type="submission" date="2021-05" db="EMBL/GenBank/DDBJ databases">
        <title>Novel Bacillus species.</title>
        <authorList>
            <person name="Liu G."/>
        </authorList>
    </citation>
    <scope>NUCLEOTIDE SEQUENCE</scope>
    <source>
        <strain evidence="5">FJAT-50051</strain>
    </source>
</reference>
<feature type="transmembrane region" description="Helical" evidence="3">
    <location>
        <begin position="434"/>
        <end position="467"/>
    </location>
</feature>
<keyword evidence="3" id="KW-0472">Membrane</keyword>
<dbReference type="SUPFAM" id="SSF101898">
    <property type="entry name" value="NHL repeat"/>
    <property type="match status" value="1"/>
</dbReference>
<evidence type="ECO:0000256" key="2">
    <source>
        <dbReference type="SAM" id="MobiDB-lite"/>
    </source>
</evidence>
<dbReference type="EMBL" id="JAGYPE010000002">
    <property type="protein sequence ID" value="MBS4182542.1"/>
    <property type="molecule type" value="Genomic_DNA"/>
</dbReference>
<dbReference type="Gene3D" id="2.120.10.30">
    <property type="entry name" value="TolB, C-terminal domain"/>
    <property type="match status" value="1"/>
</dbReference>
<accession>A0A942Y8M4</accession>
<feature type="signal peptide" evidence="4">
    <location>
        <begin position="1"/>
        <end position="21"/>
    </location>
</feature>
<comment type="caution">
    <text evidence="5">The sequence shown here is derived from an EMBL/GenBank/DDBJ whole genome shotgun (WGS) entry which is preliminary data.</text>
</comment>
<dbReference type="InterPro" id="IPR001258">
    <property type="entry name" value="NHL_repeat"/>
</dbReference>
<feature type="region of interest" description="Disordered" evidence="2">
    <location>
        <begin position="462"/>
        <end position="488"/>
    </location>
</feature>